<feature type="transmembrane region" description="Helical" evidence="2">
    <location>
        <begin position="16"/>
        <end position="35"/>
    </location>
</feature>
<evidence type="ECO:0000313" key="4">
    <source>
        <dbReference type="Proteomes" id="UP000023152"/>
    </source>
</evidence>
<dbReference type="AlphaFoldDB" id="X6N182"/>
<dbReference type="PROSITE" id="PS51257">
    <property type="entry name" value="PROKAR_LIPOPROTEIN"/>
    <property type="match status" value="1"/>
</dbReference>
<keyword evidence="2" id="KW-0812">Transmembrane</keyword>
<keyword evidence="2" id="KW-1133">Transmembrane helix</keyword>
<evidence type="ECO:0000313" key="3">
    <source>
        <dbReference type="EMBL" id="ETO19816.1"/>
    </source>
</evidence>
<dbReference type="EMBL" id="ASPP01013254">
    <property type="protein sequence ID" value="ETO19816.1"/>
    <property type="molecule type" value="Genomic_DNA"/>
</dbReference>
<accession>X6N182</accession>
<reference evidence="3 4" key="1">
    <citation type="journal article" date="2013" name="Curr. Biol.">
        <title>The Genome of the Foraminiferan Reticulomyxa filosa.</title>
        <authorList>
            <person name="Glockner G."/>
            <person name="Hulsmann N."/>
            <person name="Schleicher M."/>
            <person name="Noegel A.A."/>
            <person name="Eichinger L."/>
            <person name="Gallinger C."/>
            <person name="Pawlowski J."/>
            <person name="Sierra R."/>
            <person name="Euteneuer U."/>
            <person name="Pillet L."/>
            <person name="Moustafa A."/>
            <person name="Platzer M."/>
            <person name="Groth M."/>
            <person name="Szafranski K."/>
            <person name="Schliwa M."/>
        </authorList>
    </citation>
    <scope>NUCLEOTIDE SEQUENCE [LARGE SCALE GENOMIC DNA]</scope>
</reference>
<gene>
    <name evidence="3" type="ORF">RFI_17411</name>
</gene>
<feature type="compositionally biased region" description="Basic and acidic residues" evidence="1">
    <location>
        <begin position="60"/>
        <end position="70"/>
    </location>
</feature>
<proteinExistence type="predicted"/>
<keyword evidence="2" id="KW-0472">Membrane</keyword>
<organism evidence="3 4">
    <name type="scientific">Reticulomyxa filosa</name>
    <dbReference type="NCBI Taxonomy" id="46433"/>
    <lineage>
        <taxon>Eukaryota</taxon>
        <taxon>Sar</taxon>
        <taxon>Rhizaria</taxon>
        <taxon>Retaria</taxon>
        <taxon>Foraminifera</taxon>
        <taxon>Monothalamids</taxon>
        <taxon>Reticulomyxidae</taxon>
        <taxon>Reticulomyxa</taxon>
    </lineage>
</organism>
<sequence length="617" mass="72649">MKLTTLAEHAQRKTCALFAVWFFLGCFFFVLGWVLSDSMLQTKLLISETVHPQSPGGFPLDKEGDHRHGQEQTQEYMYKESGRSDKDKQARKKEQKKESQGYASKDWLKLEPERKQQMGQVSENCPSWEDICVYNGHFYVHNESEAFELRMHYWGMLGQLVELGSIVEKTNNIYQEFFKAQSWSRTYTSDEYKEAKCTYHPIVNHMILEAKYMTMLGEFFIRVMRFLHYHFEFNSTSIFFDKDIQLWIVMQDQSPLYTFHHLFLEKFTHWHVQHITDMLNPIGCRCFRRLFFCGFGRDMSHFVENSTRHPLRPKDLPTFGPLGLYPAIIASLNRYVDSVDIHLQRDTLLFKQSRLTHILTSMNPLSFSSSSSSSSLVPLAQISKWKFIGFYQRIVRRRWVNLDDILRECNAKYNPYFIACDSILLEGFLHSRDVVIKHRIFDLVFGIHGMYTYTYTYIYIYKYMYVYVCTMFAIGAHLQDAIWMKQNGSFIVELMPAMAEPWASSLNEPTLVGYTFWNTQFNYFGLKLPNDSVVWLKDIPHEDQEWSNRNFQVQWDMLVNIINFLIIDGGGYCNTFKTGKNVVVPAHIRNYGFAVFNAFCPGDTKSYHYTKPKGDYL</sequence>
<evidence type="ECO:0000256" key="1">
    <source>
        <dbReference type="SAM" id="MobiDB-lite"/>
    </source>
</evidence>
<evidence type="ECO:0000256" key="2">
    <source>
        <dbReference type="SAM" id="Phobius"/>
    </source>
</evidence>
<feature type="region of interest" description="Disordered" evidence="1">
    <location>
        <begin position="52"/>
        <end position="102"/>
    </location>
</feature>
<protein>
    <submittedName>
        <fullName evidence="3">Uncharacterized protein</fullName>
    </submittedName>
</protein>
<comment type="caution">
    <text evidence="3">The sequence shown here is derived from an EMBL/GenBank/DDBJ whole genome shotgun (WGS) entry which is preliminary data.</text>
</comment>
<dbReference type="Proteomes" id="UP000023152">
    <property type="component" value="Unassembled WGS sequence"/>
</dbReference>
<feature type="transmembrane region" description="Helical" evidence="2">
    <location>
        <begin position="464"/>
        <end position="483"/>
    </location>
</feature>
<feature type="compositionally biased region" description="Basic and acidic residues" evidence="1">
    <location>
        <begin position="77"/>
        <end position="88"/>
    </location>
</feature>
<name>X6N182_RETFI</name>
<keyword evidence="4" id="KW-1185">Reference proteome</keyword>